<dbReference type="AlphaFoldDB" id="A0ABD0LF67"/>
<name>A0ABD0LF67_9CAEN</name>
<reference evidence="1 2" key="1">
    <citation type="journal article" date="2023" name="Sci. Data">
        <title>Genome assembly of the Korean intertidal mud-creeper Batillaria attramentaria.</title>
        <authorList>
            <person name="Patra A.K."/>
            <person name="Ho P.T."/>
            <person name="Jun S."/>
            <person name="Lee S.J."/>
            <person name="Kim Y."/>
            <person name="Won Y.J."/>
        </authorList>
    </citation>
    <scope>NUCLEOTIDE SEQUENCE [LARGE SCALE GENOMIC DNA]</scope>
    <source>
        <strain evidence="1">Wonlab-2016</strain>
    </source>
</reference>
<accession>A0ABD0LF67</accession>
<dbReference type="EMBL" id="JACVVK020000055">
    <property type="protein sequence ID" value="KAK7497836.1"/>
    <property type="molecule type" value="Genomic_DNA"/>
</dbReference>
<evidence type="ECO:0000313" key="1">
    <source>
        <dbReference type="EMBL" id="KAK7497836.1"/>
    </source>
</evidence>
<dbReference type="Proteomes" id="UP001519460">
    <property type="component" value="Unassembled WGS sequence"/>
</dbReference>
<sequence length="79" mass="9316">MVRRVLFVRHSTQSALRIKAYSSQTNTTTVWFVRKTPSVNTGRDQFMTTRPSVWFQLSPLKLTTLEVVDWRKLQQWSVS</sequence>
<comment type="caution">
    <text evidence="1">The sequence shown here is derived from an EMBL/GenBank/DDBJ whole genome shotgun (WGS) entry which is preliminary data.</text>
</comment>
<proteinExistence type="predicted"/>
<keyword evidence="2" id="KW-1185">Reference proteome</keyword>
<evidence type="ECO:0000313" key="2">
    <source>
        <dbReference type="Proteomes" id="UP001519460"/>
    </source>
</evidence>
<protein>
    <submittedName>
        <fullName evidence="1">Uncharacterized protein</fullName>
    </submittedName>
</protein>
<organism evidence="1 2">
    <name type="scientific">Batillaria attramentaria</name>
    <dbReference type="NCBI Taxonomy" id="370345"/>
    <lineage>
        <taxon>Eukaryota</taxon>
        <taxon>Metazoa</taxon>
        <taxon>Spiralia</taxon>
        <taxon>Lophotrochozoa</taxon>
        <taxon>Mollusca</taxon>
        <taxon>Gastropoda</taxon>
        <taxon>Caenogastropoda</taxon>
        <taxon>Sorbeoconcha</taxon>
        <taxon>Cerithioidea</taxon>
        <taxon>Batillariidae</taxon>
        <taxon>Batillaria</taxon>
    </lineage>
</organism>
<gene>
    <name evidence="1" type="ORF">BaRGS_00010970</name>
</gene>